<evidence type="ECO:0000313" key="3">
    <source>
        <dbReference type="EMBL" id="KAF7350449.1"/>
    </source>
</evidence>
<keyword evidence="1" id="KW-1133">Transmembrane helix</keyword>
<feature type="transmembrane region" description="Helical" evidence="1">
    <location>
        <begin position="230"/>
        <end position="250"/>
    </location>
</feature>
<keyword evidence="1" id="KW-0472">Membrane</keyword>
<feature type="domain" description="DUF6534" evidence="2">
    <location>
        <begin position="195"/>
        <end position="281"/>
    </location>
</feature>
<dbReference type="AlphaFoldDB" id="A0A8H6Y1X4"/>
<evidence type="ECO:0000313" key="4">
    <source>
        <dbReference type="Proteomes" id="UP000620124"/>
    </source>
</evidence>
<name>A0A8H6Y1X4_9AGAR</name>
<comment type="caution">
    <text evidence="3">The sequence shown here is derived from an EMBL/GenBank/DDBJ whole genome shotgun (WGS) entry which is preliminary data.</text>
</comment>
<feature type="transmembrane region" description="Helical" evidence="1">
    <location>
        <begin position="59"/>
        <end position="81"/>
    </location>
</feature>
<keyword evidence="4" id="KW-1185">Reference proteome</keyword>
<gene>
    <name evidence="3" type="ORF">MVEN_01350300</name>
</gene>
<reference evidence="3" key="1">
    <citation type="submission" date="2020-05" db="EMBL/GenBank/DDBJ databases">
        <title>Mycena genomes resolve the evolution of fungal bioluminescence.</title>
        <authorList>
            <person name="Tsai I.J."/>
        </authorList>
    </citation>
    <scope>NUCLEOTIDE SEQUENCE</scope>
    <source>
        <strain evidence="3">CCC161011</strain>
    </source>
</reference>
<dbReference type="PANTHER" id="PTHR40465">
    <property type="entry name" value="CHROMOSOME 1, WHOLE GENOME SHOTGUN SEQUENCE"/>
    <property type="match status" value="1"/>
</dbReference>
<dbReference type="EMBL" id="JACAZI010000010">
    <property type="protein sequence ID" value="KAF7350449.1"/>
    <property type="molecule type" value="Genomic_DNA"/>
</dbReference>
<organism evidence="3 4">
    <name type="scientific">Mycena venus</name>
    <dbReference type="NCBI Taxonomy" id="2733690"/>
    <lineage>
        <taxon>Eukaryota</taxon>
        <taxon>Fungi</taxon>
        <taxon>Dikarya</taxon>
        <taxon>Basidiomycota</taxon>
        <taxon>Agaricomycotina</taxon>
        <taxon>Agaricomycetes</taxon>
        <taxon>Agaricomycetidae</taxon>
        <taxon>Agaricales</taxon>
        <taxon>Marasmiineae</taxon>
        <taxon>Mycenaceae</taxon>
        <taxon>Mycena</taxon>
    </lineage>
</organism>
<evidence type="ECO:0000259" key="2">
    <source>
        <dbReference type="Pfam" id="PF20152"/>
    </source>
</evidence>
<feature type="transmembrane region" description="Helical" evidence="1">
    <location>
        <begin position="101"/>
        <end position="123"/>
    </location>
</feature>
<dbReference type="InterPro" id="IPR045339">
    <property type="entry name" value="DUF6534"/>
</dbReference>
<feature type="transmembrane region" description="Helical" evidence="1">
    <location>
        <begin position="256"/>
        <end position="277"/>
    </location>
</feature>
<dbReference type="Proteomes" id="UP000620124">
    <property type="component" value="Unassembled WGS sequence"/>
</dbReference>
<dbReference type="Pfam" id="PF20152">
    <property type="entry name" value="DUF6534"/>
    <property type="match status" value="1"/>
</dbReference>
<keyword evidence="1" id="KW-0812">Transmembrane</keyword>
<dbReference type="OrthoDB" id="2953893at2759"/>
<dbReference type="PANTHER" id="PTHR40465:SF1">
    <property type="entry name" value="DUF6534 DOMAIN-CONTAINING PROTEIN"/>
    <property type="match status" value="1"/>
</dbReference>
<proteinExistence type="predicted"/>
<feature type="transmembrane region" description="Helical" evidence="1">
    <location>
        <begin position="26"/>
        <end position="47"/>
    </location>
</feature>
<evidence type="ECO:0000256" key="1">
    <source>
        <dbReference type="SAM" id="Phobius"/>
    </source>
</evidence>
<feature type="transmembrane region" description="Helical" evidence="1">
    <location>
        <begin position="189"/>
        <end position="209"/>
    </location>
</feature>
<sequence>MASTALPPPGLPPIPPNIGSITASQLVGSLLNFYLFGVLSVQVYVYRVCFPKDKASIKYMVYLIFFFMALSTCLNAADAYFWYASGFGNLIQFSQAHISPFYTPIAGSIIASVIQLFFCYRIWIIKKSALYLSIAIAVISVIQAIGGLGGGIKAYVAANQDHDELRTVLVYASSSNYGFFQLLTLNSQMWLIGDAVADVMIAGTMTVLLTNASRENHRQTNDLVKRIVRLIIETNALSASVAIVGLILFAGVPRTNYFVCPTMILPGIYANTLLVTFNNRAFTSSGRNFTQQTPSFAENYPRPMPVAPMTFAPNPNHVLVTTQKVSDADISLSNLERGSSNDKPISAWND</sequence>
<accession>A0A8H6Y1X4</accession>
<protein>
    <recommendedName>
        <fullName evidence="2">DUF6534 domain-containing protein</fullName>
    </recommendedName>
</protein>
<feature type="transmembrane region" description="Helical" evidence="1">
    <location>
        <begin position="130"/>
        <end position="152"/>
    </location>
</feature>